<evidence type="ECO:0000256" key="7">
    <source>
        <dbReference type="RuleBase" id="RU363032"/>
    </source>
</evidence>
<dbReference type="InterPro" id="IPR000515">
    <property type="entry name" value="MetI-like"/>
</dbReference>
<dbReference type="EMBL" id="CP049865">
    <property type="protein sequence ID" value="QIK71526.1"/>
    <property type="molecule type" value="Genomic_DNA"/>
</dbReference>
<dbReference type="KEGG" id="prv:G7070_03580"/>
<evidence type="ECO:0000256" key="5">
    <source>
        <dbReference type="ARBA" id="ARBA00022989"/>
    </source>
</evidence>
<gene>
    <name evidence="9" type="ORF">G7070_03580</name>
</gene>
<dbReference type="GO" id="GO:0055085">
    <property type="term" value="P:transmembrane transport"/>
    <property type="evidence" value="ECO:0007669"/>
    <property type="project" value="InterPro"/>
</dbReference>
<feature type="transmembrane region" description="Helical" evidence="7">
    <location>
        <begin position="118"/>
        <end position="138"/>
    </location>
</feature>
<dbReference type="PROSITE" id="PS50928">
    <property type="entry name" value="ABC_TM1"/>
    <property type="match status" value="1"/>
</dbReference>
<keyword evidence="10" id="KW-1185">Reference proteome</keyword>
<dbReference type="PANTHER" id="PTHR30193">
    <property type="entry name" value="ABC TRANSPORTER PERMEASE PROTEIN"/>
    <property type="match status" value="1"/>
</dbReference>
<feature type="transmembrane region" description="Helical" evidence="7">
    <location>
        <begin position="84"/>
        <end position="106"/>
    </location>
</feature>
<evidence type="ECO:0000256" key="6">
    <source>
        <dbReference type="ARBA" id="ARBA00023136"/>
    </source>
</evidence>
<evidence type="ECO:0000256" key="2">
    <source>
        <dbReference type="ARBA" id="ARBA00022448"/>
    </source>
</evidence>
<dbReference type="InterPro" id="IPR035906">
    <property type="entry name" value="MetI-like_sf"/>
</dbReference>
<evidence type="ECO:0000256" key="1">
    <source>
        <dbReference type="ARBA" id="ARBA00004651"/>
    </source>
</evidence>
<dbReference type="RefSeq" id="WP_166232015.1">
    <property type="nucleotide sequence ID" value="NZ_CP049865.1"/>
</dbReference>
<protein>
    <submittedName>
        <fullName evidence="9">Sugar ABC transporter permease</fullName>
    </submittedName>
</protein>
<keyword evidence="4 7" id="KW-0812">Transmembrane</keyword>
<evidence type="ECO:0000313" key="10">
    <source>
        <dbReference type="Proteomes" id="UP000501058"/>
    </source>
</evidence>
<keyword evidence="2 7" id="KW-0813">Transport</keyword>
<feature type="domain" description="ABC transmembrane type-1" evidence="8">
    <location>
        <begin position="80"/>
        <end position="293"/>
    </location>
</feature>
<dbReference type="GO" id="GO:0005886">
    <property type="term" value="C:plasma membrane"/>
    <property type="evidence" value="ECO:0007669"/>
    <property type="project" value="UniProtKB-SubCell"/>
</dbReference>
<dbReference type="Pfam" id="PF00528">
    <property type="entry name" value="BPD_transp_1"/>
    <property type="match status" value="1"/>
</dbReference>
<feature type="transmembrane region" description="Helical" evidence="7">
    <location>
        <begin position="169"/>
        <end position="189"/>
    </location>
</feature>
<feature type="transmembrane region" description="Helical" evidence="7">
    <location>
        <begin position="273"/>
        <end position="294"/>
    </location>
</feature>
<dbReference type="AlphaFoldDB" id="A0A6G7Y4D5"/>
<keyword evidence="6 7" id="KW-0472">Membrane</keyword>
<dbReference type="CDD" id="cd06261">
    <property type="entry name" value="TM_PBP2"/>
    <property type="match status" value="1"/>
</dbReference>
<evidence type="ECO:0000259" key="8">
    <source>
        <dbReference type="PROSITE" id="PS50928"/>
    </source>
</evidence>
<evidence type="ECO:0000313" key="9">
    <source>
        <dbReference type="EMBL" id="QIK71526.1"/>
    </source>
</evidence>
<keyword evidence="3" id="KW-1003">Cell membrane</keyword>
<dbReference type="InterPro" id="IPR051393">
    <property type="entry name" value="ABC_transporter_permease"/>
</dbReference>
<dbReference type="PANTHER" id="PTHR30193:SF1">
    <property type="entry name" value="ABC TRANSPORTER PERMEASE PROTEIN YESP-RELATED"/>
    <property type="match status" value="1"/>
</dbReference>
<organism evidence="9 10">
    <name type="scientific">Propioniciclava coleopterorum</name>
    <dbReference type="NCBI Taxonomy" id="2714937"/>
    <lineage>
        <taxon>Bacteria</taxon>
        <taxon>Bacillati</taxon>
        <taxon>Actinomycetota</taxon>
        <taxon>Actinomycetes</taxon>
        <taxon>Propionibacteriales</taxon>
        <taxon>Propionibacteriaceae</taxon>
        <taxon>Propioniciclava</taxon>
    </lineage>
</organism>
<proteinExistence type="inferred from homology"/>
<feature type="transmembrane region" description="Helical" evidence="7">
    <location>
        <begin position="235"/>
        <end position="261"/>
    </location>
</feature>
<reference evidence="9 10" key="1">
    <citation type="submission" date="2020-03" db="EMBL/GenBank/DDBJ databases">
        <title>Propioniciclava sp. nov., isolated from Hydrophilus acuminatus.</title>
        <authorList>
            <person name="Hyun D.-W."/>
            <person name="Bae J.-W."/>
        </authorList>
    </citation>
    <scope>NUCLEOTIDE SEQUENCE [LARGE SCALE GENOMIC DNA]</scope>
    <source>
        <strain evidence="9 10">HDW11</strain>
    </source>
</reference>
<evidence type="ECO:0000256" key="4">
    <source>
        <dbReference type="ARBA" id="ARBA00022692"/>
    </source>
</evidence>
<comment type="similarity">
    <text evidence="7">Belongs to the binding-protein-dependent transport system permease family.</text>
</comment>
<accession>A0A6G7Y4D5</accession>
<sequence length="307" mass="33841">MSSTAAPPRAGVAKARRRDARIGYAFLSPWLIGFFFLTAGPMVASLVLSFTDYNIFRAPKFIGIDNFTALFSDPRFFQAWRVTLMYVVIAAPLKLFAALLVAQLLALPYKGQGVFRSVFYAPSLIAASVSIALVWRAMFVDDGIVSRVSGLLGLPTEGWVGNPDMTMPMFVLLAIWAFGGPMVIFLAGIKQIPQELYEAADVDGASGFSKWWNITLPMLSPTIFFNSLLEIIHSFMVFGSAFIISNGTGGPAGSTLFYTLYLYQRAFTDLKMGYASAMAWVFFVVIGVLTVIYFRASKAWVFYGDQK</sequence>
<feature type="transmembrane region" description="Helical" evidence="7">
    <location>
        <begin position="24"/>
        <end position="50"/>
    </location>
</feature>
<dbReference type="Proteomes" id="UP000501058">
    <property type="component" value="Chromosome"/>
</dbReference>
<dbReference type="SUPFAM" id="SSF161098">
    <property type="entry name" value="MetI-like"/>
    <property type="match status" value="1"/>
</dbReference>
<keyword evidence="5 7" id="KW-1133">Transmembrane helix</keyword>
<comment type="subcellular location">
    <subcellularLocation>
        <location evidence="1 7">Cell membrane</location>
        <topology evidence="1 7">Multi-pass membrane protein</topology>
    </subcellularLocation>
</comment>
<dbReference type="Gene3D" id="1.10.3720.10">
    <property type="entry name" value="MetI-like"/>
    <property type="match status" value="1"/>
</dbReference>
<name>A0A6G7Y4D5_9ACTN</name>
<evidence type="ECO:0000256" key="3">
    <source>
        <dbReference type="ARBA" id="ARBA00022475"/>
    </source>
</evidence>